<dbReference type="EMBL" id="VOPL01000008">
    <property type="protein sequence ID" value="TXB66462.1"/>
    <property type="molecule type" value="Genomic_DNA"/>
</dbReference>
<sequence length="855" mass="94744">MKVDFFSNWQNEPFSRLDGNPSIHRPQKMLEGWGEADGFEARVGIRNLIDASLLDLLAHYRRAVCRITWRGTNFRGLSGDNSGTGFLVGPNLLLTNNHVLHSAEAATLAKLDFEYERTTEQLLRLEDPAEGPRSELRLAPERLFITSSATDGLDYTFVRLAADAPHGYGFIPMSRGSFTGRPFEPVFLIHHPNGDYKQASVDDTEILNVDVGLLLYAADTETGSSGAPVLTRQGKLCALHHASCDRQQMDLRHAARERQLQDGGDYRVANEGIMISAIANDLERRLGGGGADHTAIREVLTHFRDIDTLVGPYGVRGRLTTVESGYASAGVDTVVRAINATGQDLDIAVWNMEWLHALRHDQATLRRIATVFADMTQDIWIMDSISPESTRQMLASLREQFGQSYECVFAEDEIHPAQPGTAIVYNRETVEVERLVWPDEVAKLWRLRAQQDMALQNLSGPIFPSFPACFRVTALQRSEPASIRLLPLFIGEKINAALRRAVAARVIDRIIEIFGEIVDISEDWLVFGDTNTPLRQSRLLALQDLGFRPIISFDRERGGVTYLVGQRRVLSHLYVPKGMEAVGDDGEYITTVDCAFDGKFIDSLTGTSPFGIRVALLEPAMLSDMDRAERYVRHYSAPHLIAQGDAVAEDWEWHGLGRQGFVTRNRDGLVRVVEQTNAALNAPGDQQLTLLDLVTLIFCEGNFDDGPPSEGGVMPLPQRLSLWLGDAAPAHDARLTALENVALYARYLGQLKNRAARRTGWGSLYRDLFRADGIAGHPARQAALLAGVVQGCFLAENYPSGREPDIAALLDGYRTDQTLQQILRGSGYVHDATGMLQTRQAHIEAAIAAERELSR</sequence>
<proteinExistence type="predicted"/>
<name>A0A5C6RYM1_9RHOB</name>
<evidence type="ECO:0000313" key="2">
    <source>
        <dbReference type="Proteomes" id="UP000321562"/>
    </source>
</evidence>
<dbReference type="InterPro" id="IPR043504">
    <property type="entry name" value="Peptidase_S1_PA_chymotrypsin"/>
</dbReference>
<dbReference type="Gene3D" id="3.60.10.10">
    <property type="entry name" value="Endonuclease/exonuclease/phosphatase"/>
    <property type="match status" value="1"/>
</dbReference>
<dbReference type="InterPro" id="IPR036691">
    <property type="entry name" value="Endo/exonu/phosph_ase_sf"/>
</dbReference>
<dbReference type="Proteomes" id="UP000321562">
    <property type="component" value="Unassembled WGS sequence"/>
</dbReference>
<dbReference type="OrthoDB" id="500593at2"/>
<comment type="caution">
    <text evidence="1">The sequence shown here is derived from an EMBL/GenBank/DDBJ whole genome shotgun (WGS) entry which is preliminary data.</text>
</comment>
<evidence type="ECO:0000313" key="1">
    <source>
        <dbReference type="EMBL" id="TXB66462.1"/>
    </source>
</evidence>
<dbReference type="Gene3D" id="2.40.10.10">
    <property type="entry name" value="Trypsin-like serine proteases"/>
    <property type="match status" value="2"/>
</dbReference>
<dbReference type="InterPro" id="IPR009003">
    <property type="entry name" value="Peptidase_S1_PA"/>
</dbReference>
<gene>
    <name evidence="1" type="ORF">FQV27_16290</name>
</gene>
<accession>A0A5C6RYM1</accession>
<keyword evidence="2" id="KW-1185">Reference proteome</keyword>
<reference evidence="1 2" key="1">
    <citation type="submission" date="2019-08" db="EMBL/GenBank/DDBJ databases">
        <authorList>
            <person name="Ye J."/>
        </authorList>
    </citation>
    <scope>NUCLEOTIDE SEQUENCE [LARGE SCALE GENOMIC DNA]</scope>
    <source>
        <strain evidence="1 2">TK008</strain>
    </source>
</reference>
<dbReference type="PANTHER" id="PTHR36234">
    <property type="entry name" value="LYSYL ENDOPEPTIDASE"/>
    <property type="match status" value="1"/>
</dbReference>
<dbReference type="PANTHER" id="PTHR36234:SF5">
    <property type="entry name" value="LYSYL ENDOPEPTIDASE"/>
    <property type="match status" value="1"/>
</dbReference>
<dbReference type="AlphaFoldDB" id="A0A5C6RYM1"/>
<dbReference type="RefSeq" id="WP_147100589.1">
    <property type="nucleotide sequence ID" value="NZ_JBHUFH010000001.1"/>
</dbReference>
<dbReference type="SUPFAM" id="SSF56219">
    <property type="entry name" value="DNase I-like"/>
    <property type="match status" value="1"/>
</dbReference>
<organism evidence="1 2">
    <name type="scientific">Paracoccus aurantiacus</name>
    <dbReference type="NCBI Taxonomy" id="2599412"/>
    <lineage>
        <taxon>Bacteria</taxon>
        <taxon>Pseudomonadati</taxon>
        <taxon>Pseudomonadota</taxon>
        <taxon>Alphaproteobacteria</taxon>
        <taxon>Rhodobacterales</taxon>
        <taxon>Paracoccaceae</taxon>
        <taxon>Paracoccus</taxon>
    </lineage>
</organism>
<dbReference type="Pfam" id="PF13365">
    <property type="entry name" value="Trypsin_2"/>
    <property type="match status" value="1"/>
</dbReference>
<dbReference type="SUPFAM" id="SSF50494">
    <property type="entry name" value="Trypsin-like serine proteases"/>
    <property type="match status" value="1"/>
</dbReference>
<protein>
    <submittedName>
        <fullName evidence="1">Trypsin-like peptidase domain-containing protein</fullName>
    </submittedName>
</protein>